<dbReference type="Proteomes" id="UP000694720">
    <property type="component" value="Unplaced"/>
</dbReference>
<dbReference type="Ensembl" id="ENSSSCT00030047234.1">
    <property type="protein sequence ID" value="ENSSSCP00030021287.1"/>
    <property type="gene ID" value="ENSSSCG00030034145.1"/>
</dbReference>
<dbReference type="Ensembl" id="ENSSSCT00035074317.1">
    <property type="protein sequence ID" value="ENSSSCP00035030156.1"/>
    <property type="gene ID" value="ENSSSCG00035055702.1"/>
</dbReference>
<accession>A0A4X1SK29</accession>
<reference evidence="2 3" key="1">
    <citation type="submission" date="2017-08" db="EMBL/GenBank/DDBJ databases">
        <title>USMARCv1.0.</title>
        <authorList>
            <person name="Hannum G.I."/>
            <person name="Koren S."/>
            <person name="Schroeder S.G."/>
            <person name="Chin S.C."/>
            <person name="Nonneman D.J."/>
            <person name="Becker S.A."/>
            <person name="Rosen B.D."/>
            <person name="Bickhart D.M."/>
            <person name="Putnam N.H."/>
            <person name="Green R.E."/>
            <person name="Tuggle C.K."/>
            <person name="Liu H."/>
            <person name="Rohrer G.A."/>
            <person name="Warr A."/>
            <person name="Hall R."/>
            <person name="Kim K."/>
            <person name="Hume D.A."/>
            <person name="Talbot R."/>
            <person name="Chow W."/>
            <person name="Howe K."/>
            <person name="Schwartz A.S."/>
            <person name="Watson M."/>
            <person name="Archibald A.L."/>
            <person name="Phillippy A.M."/>
            <person name="Smith T.P.L."/>
        </authorList>
    </citation>
    <scope>NUCLEOTIDE SEQUENCE [LARGE SCALE GENOMIC DNA]</scope>
</reference>
<evidence type="ECO:0000256" key="1">
    <source>
        <dbReference type="SAM" id="MobiDB-lite"/>
    </source>
</evidence>
<dbReference type="Proteomes" id="UP000314985">
    <property type="component" value="Chromosome 3"/>
</dbReference>
<protein>
    <submittedName>
        <fullName evidence="2">Proline and glutamate rich with coiled coil 1</fullName>
    </submittedName>
</protein>
<reference evidence="2" key="2">
    <citation type="submission" date="2025-05" db="UniProtKB">
        <authorList>
            <consortium name="Ensembl"/>
        </authorList>
    </citation>
    <scope>IDENTIFICATION</scope>
</reference>
<name>A0A4X1SK29_PIG</name>
<proteinExistence type="predicted"/>
<dbReference type="GO" id="GO:0048546">
    <property type="term" value="P:digestive tract morphogenesis"/>
    <property type="evidence" value="ECO:0007669"/>
    <property type="project" value="Ensembl"/>
</dbReference>
<dbReference type="GO" id="GO:0035883">
    <property type="term" value="P:enteroendocrine cell differentiation"/>
    <property type="evidence" value="ECO:0007669"/>
    <property type="project" value="Ensembl"/>
</dbReference>
<dbReference type="Proteomes" id="UP000694728">
    <property type="component" value="Unplaced"/>
</dbReference>
<dbReference type="Ensembl" id="ENSSSCT00050108615.1">
    <property type="protein sequence ID" value="ENSSSCP00050048252.1"/>
    <property type="gene ID" value="ENSSSCG00050078739.1"/>
</dbReference>
<evidence type="ECO:0000313" key="2">
    <source>
        <dbReference type="Ensembl" id="ENSSSCP00070002798.1"/>
    </source>
</evidence>
<dbReference type="InterPro" id="IPR053819">
    <property type="entry name" value="TEADIR3_omega_loop"/>
</dbReference>
<dbReference type="Proteomes" id="UP000694571">
    <property type="component" value="Unplaced"/>
</dbReference>
<feature type="region of interest" description="Disordered" evidence="1">
    <location>
        <begin position="1"/>
        <end position="90"/>
    </location>
</feature>
<dbReference type="Ensembl" id="ENSSSCT00040085993.1">
    <property type="protein sequence ID" value="ENSSSCP00040037665.1"/>
    <property type="gene ID" value="ENSSSCG00040063084.1"/>
</dbReference>
<dbReference type="Proteomes" id="UP000694726">
    <property type="component" value="Unplaced"/>
</dbReference>
<dbReference type="Proteomes" id="UP000694724">
    <property type="component" value="Unplaced"/>
</dbReference>
<dbReference type="Proteomes" id="UP000694723">
    <property type="component" value="Unplaced"/>
</dbReference>
<dbReference type="Proteomes" id="UP000694722">
    <property type="component" value="Unplaced"/>
</dbReference>
<dbReference type="Ensembl" id="ENSSSCT00025024212.1">
    <property type="protein sequence ID" value="ENSSSCP00025010245.1"/>
    <property type="gene ID" value="ENSSSCG00025017850.1"/>
</dbReference>
<evidence type="ECO:0000313" key="3">
    <source>
        <dbReference type="Proteomes" id="UP000314985"/>
    </source>
</evidence>
<dbReference type="Proteomes" id="UP000694727">
    <property type="component" value="Unplaced"/>
</dbReference>
<feature type="compositionally biased region" description="Acidic residues" evidence="1">
    <location>
        <begin position="32"/>
        <end position="60"/>
    </location>
</feature>
<organism evidence="2 3">
    <name type="scientific">Sus scrofa</name>
    <name type="common">Pig</name>
    <dbReference type="NCBI Taxonomy" id="9823"/>
    <lineage>
        <taxon>Eukaryota</taxon>
        <taxon>Metazoa</taxon>
        <taxon>Chordata</taxon>
        <taxon>Craniata</taxon>
        <taxon>Vertebrata</taxon>
        <taxon>Euteleostomi</taxon>
        <taxon>Mammalia</taxon>
        <taxon>Eutheria</taxon>
        <taxon>Laurasiatheria</taxon>
        <taxon>Artiodactyla</taxon>
        <taxon>Suina</taxon>
        <taxon>Suidae</taxon>
        <taxon>Sus</taxon>
    </lineage>
</organism>
<dbReference type="Ensembl" id="ENSSSCT00015030733.1">
    <property type="protein sequence ID" value="ENSSSCP00015012164.1"/>
    <property type="gene ID" value="ENSSSCG00015023204.1"/>
</dbReference>
<dbReference type="Ensembl" id="ENSSSCT00045067821.1">
    <property type="protein sequence ID" value="ENSSSCP00045048203.1"/>
    <property type="gene ID" value="ENSSSCG00045039011.1"/>
</dbReference>
<dbReference type="Proteomes" id="UP000694725">
    <property type="component" value="Unplaced"/>
</dbReference>
<dbReference type="ExpressionAtlas" id="A0A4X1SK29">
    <property type="expression patterns" value="baseline"/>
</dbReference>
<dbReference type="Pfam" id="PF15238">
    <property type="entry name" value="TEADIR3"/>
    <property type="match status" value="1"/>
</dbReference>
<dbReference type="Ensembl" id="ENSSSCT00055061641.1">
    <property type="protein sequence ID" value="ENSSSCP00055049485.1"/>
    <property type="gene ID" value="ENSSSCG00055030884.1"/>
</dbReference>
<dbReference type="Ensembl" id="ENSSSCT00060097033.1">
    <property type="protein sequence ID" value="ENSSSCP00060042071.1"/>
    <property type="gene ID" value="ENSSSCG00060071022.1"/>
</dbReference>
<sequence length="280" mass="29677">MAAGVIRPLSDFRLPLASHGPFLPSDPVPPDTSEEEDDEGEEEEDDEGEEEEDEELEAEGPEGHSPASRSSGWATAAPEAAPLDPSSTEMPLQLLRFSELISGDIQRYFGRKGRGQDPDGCDIYADGHLASSSARELSCADPVHAAQGEPPDHDEATEPGVCSPGGPEGQVCRLGLGGSRAQPLGPLAELFDYGLRQYSGPRAVAGRRLTLERKYGHITPMTQRKLPPSFWKEPVPSPLGLLHPGTPDFSDLLASWSAEAGPELPGGGTQALDGVQLAEA</sequence>
<feature type="region of interest" description="Disordered" evidence="1">
    <location>
        <begin position="258"/>
        <end position="280"/>
    </location>
</feature>
<dbReference type="AlphaFoldDB" id="A0A4X1SK29"/>
<dbReference type="Ensembl" id="ENSSSCT00070003377.1">
    <property type="protein sequence ID" value="ENSSSCP00070002798.1"/>
    <property type="gene ID" value="ENSSSCG00070001806.1"/>
</dbReference>
<dbReference type="Proteomes" id="UP000694570">
    <property type="component" value="Unplaced"/>
</dbReference>
<dbReference type="Ensembl" id="ENSSSCT00065077955.1">
    <property type="protein sequence ID" value="ENSSSCP00065033889.1"/>
    <property type="gene ID" value="ENSSSCG00065056952.1"/>
</dbReference>